<dbReference type="HAMAP" id="MF_02216">
    <property type="entry name" value="UbiK"/>
    <property type="match status" value="1"/>
</dbReference>
<dbReference type="EMBL" id="FZOG01000003">
    <property type="protein sequence ID" value="SNS61697.1"/>
    <property type="molecule type" value="Genomic_DNA"/>
</dbReference>
<dbReference type="GO" id="GO:0006744">
    <property type="term" value="P:ubiquinone biosynthetic process"/>
    <property type="evidence" value="ECO:0007669"/>
    <property type="project" value="UniProtKB-UniRule"/>
</dbReference>
<dbReference type="GO" id="GO:0005829">
    <property type="term" value="C:cytosol"/>
    <property type="evidence" value="ECO:0007669"/>
    <property type="project" value="TreeGrafter"/>
</dbReference>
<dbReference type="AlphaFoldDB" id="A0A239FXC0"/>
<dbReference type="PANTHER" id="PTHR38040:SF1">
    <property type="entry name" value="UBIQUINONE BIOSYNTHESIS ACCESSORY FACTOR UBIK"/>
    <property type="match status" value="1"/>
</dbReference>
<dbReference type="Pfam" id="PF04380">
    <property type="entry name" value="BMFP"/>
    <property type="match status" value="1"/>
</dbReference>
<sequence length="88" mass="9761">MLPPKILLDALTAGASRLFNGDTPLPRAEFEAQFKALMQSGFSKLDLVSREEFDSQMVVLARTRARLEALEAKVLELEAKESQPATKQ</sequence>
<gene>
    <name evidence="1" type="primary">ubiK</name>
    <name evidence="2" type="ORF">SAMN05216255_2824</name>
</gene>
<organism evidence="2 3">
    <name type="scientific">Pseudomonas segetis</name>
    <dbReference type="NCBI Taxonomy" id="298908"/>
    <lineage>
        <taxon>Bacteria</taxon>
        <taxon>Pseudomonadati</taxon>
        <taxon>Pseudomonadota</taxon>
        <taxon>Gammaproteobacteria</taxon>
        <taxon>Pseudomonadales</taxon>
        <taxon>Pseudomonadaceae</taxon>
        <taxon>Pseudomonas</taxon>
    </lineage>
</organism>
<dbReference type="RefSeq" id="WP_010489219.1">
    <property type="nucleotide sequence ID" value="NZ_FZOG01000003.1"/>
</dbReference>
<keyword evidence="1" id="KW-0831">Ubiquinone biosynthesis</keyword>
<dbReference type="PANTHER" id="PTHR38040">
    <property type="entry name" value="UBIQUINONE BIOSYNTHESIS ACCESSORY FACTOR UBIK"/>
    <property type="match status" value="1"/>
</dbReference>
<evidence type="ECO:0000256" key="1">
    <source>
        <dbReference type="HAMAP-Rule" id="MF_02216"/>
    </source>
</evidence>
<comment type="similarity">
    <text evidence="1">Belongs to the UbiK family.</text>
</comment>
<evidence type="ECO:0000313" key="3">
    <source>
        <dbReference type="Proteomes" id="UP000242915"/>
    </source>
</evidence>
<comment type="subcellular location">
    <subcellularLocation>
        <location evidence="1">Cytoplasm</location>
    </subcellularLocation>
</comment>
<keyword evidence="1" id="KW-0963">Cytoplasm</keyword>
<proteinExistence type="inferred from homology"/>
<reference evidence="3" key="1">
    <citation type="submission" date="2017-06" db="EMBL/GenBank/DDBJ databases">
        <authorList>
            <person name="Varghese N."/>
            <person name="Submissions S."/>
        </authorList>
    </citation>
    <scope>NUCLEOTIDE SEQUENCE [LARGE SCALE GENOMIC DNA]</scope>
    <source>
        <strain evidence="3">CIP 108523</strain>
    </source>
</reference>
<dbReference type="UniPathway" id="UPA00232"/>
<dbReference type="InterPro" id="IPR007475">
    <property type="entry name" value="UbiK"/>
</dbReference>
<keyword evidence="3" id="KW-1185">Reference proteome</keyword>
<protein>
    <recommendedName>
        <fullName evidence="1">Ubiquinone biosynthesis accessory factor UbiK</fullName>
    </recommendedName>
</protein>
<comment type="function">
    <text evidence="1">Required for efficient ubiquinone (coenzyme Q) biosynthesis. UbiK is probably an accessory factor of Ubi enzymes and facilitates ubiquinone biosynthesis by acting as an assembly factor, a targeting factor, or both.</text>
</comment>
<name>A0A239FXC0_9PSED</name>
<evidence type="ECO:0000313" key="2">
    <source>
        <dbReference type="EMBL" id="SNS61697.1"/>
    </source>
</evidence>
<comment type="pathway">
    <text evidence="1">Cofactor biosynthesis; ubiquinone biosynthesis.</text>
</comment>
<accession>A0A239FXC0</accession>
<dbReference type="Proteomes" id="UP000242915">
    <property type="component" value="Unassembled WGS sequence"/>
</dbReference>